<dbReference type="PANTHER" id="PTHR30619">
    <property type="entry name" value="DNA INTERNALIZATION/COMPETENCE PROTEIN COMEC/REC2"/>
    <property type="match status" value="1"/>
</dbReference>
<feature type="domain" description="ComEC/Rec2-related protein" evidence="7">
    <location>
        <begin position="248"/>
        <end position="525"/>
    </location>
</feature>
<keyword evidence="3 6" id="KW-0812">Transmembrane</keyword>
<feature type="transmembrane region" description="Helical" evidence="6">
    <location>
        <begin position="376"/>
        <end position="395"/>
    </location>
</feature>
<gene>
    <name evidence="9" type="ORF">SAMN04515678_10158</name>
</gene>
<dbReference type="InterPro" id="IPR025405">
    <property type="entry name" value="DUF4131"/>
</dbReference>
<evidence type="ECO:0000256" key="3">
    <source>
        <dbReference type="ARBA" id="ARBA00022692"/>
    </source>
</evidence>
<accession>A0A1I1SA58</accession>
<feature type="transmembrane region" description="Helical" evidence="6">
    <location>
        <begin position="505"/>
        <end position="522"/>
    </location>
</feature>
<dbReference type="NCBIfam" id="TIGR00360">
    <property type="entry name" value="ComEC_N-term"/>
    <property type="match status" value="1"/>
</dbReference>
<feature type="transmembrane region" description="Helical" evidence="6">
    <location>
        <begin position="84"/>
        <end position="104"/>
    </location>
</feature>
<evidence type="ECO:0000313" key="9">
    <source>
        <dbReference type="EMBL" id="SFD43375.1"/>
    </source>
</evidence>
<dbReference type="AlphaFoldDB" id="A0A1I1SA58"/>
<feature type="transmembrane region" description="Helical" evidence="6">
    <location>
        <begin position="31"/>
        <end position="49"/>
    </location>
</feature>
<evidence type="ECO:0000259" key="7">
    <source>
        <dbReference type="Pfam" id="PF03772"/>
    </source>
</evidence>
<evidence type="ECO:0000256" key="2">
    <source>
        <dbReference type="ARBA" id="ARBA00022475"/>
    </source>
</evidence>
<keyword evidence="10" id="KW-1185">Reference proteome</keyword>
<sequence length="708" mass="73587">MGAAKDKMDSLGRVLGGFGRQLGLEKQEGHLFPWAPVCLAVGIGLYFGLRAEPAVWVLALCGAGAAAGLWSARREGPGPRAIRVAVALGLAGVALAGARAHLVAEPVLGFRYYGPVEGRVVGIDRSASDAVRLTLDRVRLDDVASSRTPHRVRISLHGEQRWIEPSPGMVVILTGHLAGPSGPAEPGGFDFRRHAWFQRLGAVGYTRTPVLVLEPDAGGVPVFAARQALSARVRAALPGETGAFAAAILTGDRSAIGAGTRDALRETNLAHLLAISGLHMGLLAGVVFGGLRMLFLLPRRIALTWPVKKIAAVGALAAAAGYLALSGGNVATERAFVMAAVALGAVLCDRRALTLRSVAIAALIVLITTPEALTGPGFQMSFAATTALVAAFGVLREARVSDHVPRWLRPVLAVVVSSAVAGAATAPVAMAHFNQVSHYGLLANLLAVPLMGTLVMPAGVAAMALMPLGLDGLGFAVMGWGLGAILTIAHGVAALPGAVGQVPQPPGPVLPLIAAGALFVVLWQGRVRALGLAPVALALGLWVGAERPALLVSDTGKLVGTMTDEGRALSRQRGEGFVAGIWLENDGDGAGQEQAAARWPETGTPWVEVQLAGRRIAHLRGKRAAAAFPGCDGEDLVVLDTEPSAGWRCEIASPALLRQTGALAYYHDKYGGLRRVSVRDVSGIRLWNGARPALWPWPVPRRLAARAQ</sequence>
<dbReference type="Proteomes" id="UP000325289">
    <property type="component" value="Unassembled WGS sequence"/>
</dbReference>
<feature type="transmembrane region" description="Helical" evidence="6">
    <location>
        <begin position="441"/>
        <end position="466"/>
    </location>
</feature>
<feature type="transmembrane region" description="Helical" evidence="6">
    <location>
        <begin position="55"/>
        <end position="72"/>
    </location>
</feature>
<evidence type="ECO:0000256" key="6">
    <source>
        <dbReference type="SAM" id="Phobius"/>
    </source>
</evidence>
<dbReference type="InterPro" id="IPR004477">
    <property type="entry name" value="ComEC_N"/>
</dbReference>
<organism evidence="9 10">
    <name type="scientific">Roseivivax sediminis</name>
    <dbReference type="NCBI Taxonomy" id="936889"/>
    <lineage>
        <taxon>Bacteria</taxon>
        <taxon>Pseudomonadati</taxon>
        <taxon>Pseudomonadota</taxon>
        <taxon>Alphaproteobacteria</taxon>
        <taxon>Rhodobacterales</taxon>
        <taxon>Roseobacteraceae</taxon>
        <taxon>Roseivivax</taxon>
    </lineage>
</organism>
<keyword evidence="4 6" id="KW-1133">Transmembrane helix</keyword>
<evidence type="ECO:0000259" key="8">
    <source>
        <dbReference type="Pfam" id="PF13567"/>
    </source>
</evidence>
<evidence type="ECO:0000256" key="4">
    <source>
        <dbReference type="ARBA" id="ARBA00022989"/>
    </source>
</evidence>
<keyword evidence="2" id="KW-1003">Cell membrane</keyword>
<keyword evidence="5 6" id="KW-0472">Membrane</keyword>
<dbReference type="EMBL" id="FOMS01000001">
    <property type="protein sequence ID" value="SFD43375.1"/>
    <property type="molecule type" value="Genomic_DNA"/>
</dbReference>
<dbReference type="PANTHER" id="PTHR30619:SF1">
    <property type="entry name" value="RECOMBINATION PROTEIN 2"/>
    <property type="match status" value="1"/>
</dbReference>
<feature type="transmembrane region" description="Helical" evidence="6">
    <location>
        <begin position="473"/>
        <end position="493"/>
    </location>
</feature>
<reference evidence="9 10" key="1">
    <citation type="submission" date="2016-10" db="EMBL/GenBank/DDBJ databases">
        <authorList>
            <person name="Varghese N."/>
            <person name="Submissions S."/>
        </authorList>
    </citation>
    <scope>NUCLEOTIDE SEQUENCE [LARGE SCALE GENOMIC DNA]</scope>
    <source>
        <strain evidence="10">YIM D21,KCTC 23444,ACCC 10710</strain>
    </source>
</reference>
<feature type="transmembrane region" description="Helical" evidence="6">
    <location>
        <begin position="407"/>
        <end position="429"/>
    </location>
</feature>
<evidence type="ECO:0000256" key="5">
    <source>
        <dbReference type="ARBA" id="ARBA00023136"/>
    </source>
</evidence>
<feature type="transmembrane region" description="Helical" evidence="6">
    <location>
        <begin position="269"/>
        <end position="295"/>
    </location>
</feature>
<evidence type="ECO:0000313" key="10">
    <source>
        <dbReference type="Proteomes" id="UP000325289"/>
    </source>
</evidence>
<dbReference type="Pfam" id="PF13567">
    <property type="entry name" value="DUF4131"/>
    <property type="match status" value="1"/>
</dbReference>
<dbReference type="Pfam" id="PF03772">
    <property type="entry name" value="Competence"/>
    <property type="match status" value="1"/>
</dbReference>
<feature type="transmembrane region" description="Helical" evidence="6">
    <location>
        <begin position="307"/>
        <end position="325"/>
    </location>
</feature>
<proteinExistence type="predicted"/>
<protein>
    <submittedName>
        <fullName evidence="9">Competence protein ComEC</fullName>
    </submittedName>
</protein>
<dbReference type="GO" id="GO:0005886">
    <property type="term" value="C:plasma membrane"/>
    <property type="evidence" value="ECO:0007669"/>
    <property type="project" value="UniProtKB-SubCell"/>
</dbReference>
<dbReference type="InterPro" id="IPR052159">
    <property type="entry name" value="Competence_DNA_uptake"/>
</dbReference>
<name>A0A1I1SA58_9RHOB</name>
<comment type="subcellular location">
    <subcellularLocation>
        <location evidence="1">Cell membrane</location>
        <topology evidence="1">Multi-pass membrane protein</topology>
    </subcellularLocation>
</comment>
<feature type="domain" description="DUF4131" evidence="8">
    <location>
        <begin position="53"/>
        <end position="210"/>
    </location>
</feature>
<feature type="transmembrane region" description="Helical" evidence="6">
    <location>
        <begin position="353"/>
        <end position="370"/>
    </location>
</feature>
<evidence type="ECO:0000256" key="1">
    <source>
        <dbReference type="ARBA" id="ARBA00004651"/>
    </source>
</evidence>